<dbReference type="EMBL" id="MT144105">
    <property type="protein sequence ID" value="QJA48831.1"/>
    <property type="molecule type" value="Genomic_DNA"/>
</dbReference>
<reference evidence="1" key="1">
    <citation type="submission" date="2020-03" db="EMBL/GenBank/DDBJ databases">
        <title>The deep terrestrial virosphere.</title>
        <authorList>
            <person name="Holmfeldt K."/>
            <person name="Nilsson E."/>
            <person name="Simone D."/>
            <person name="Lopez-Fernandez M."/>
            <person name="Wu X."/>
            <person name="de Brujin I."/>
            <person name="Lundin D."/>
            <person name="Andersson A."/>
            <person name="Bertilsson S."/>
            <person name="Dopson M."/>
        </authorList>
    </citation>
    <scope>NUCLEOTIDE SEQUENCE</scope>
    <source>
        <strain evidence="1">TM448A01166</strain>
    </source>
</reference>
<sequence>MGDVIYGKNMRVDGEKCIDFFEINDMSNAPDYVTGCMQGAVGRVAGNHDWEGEYRMYDTPVRFPNDEATFKAAPVNTGNKGVSGTARIDRLECRWDMAMGAYIEYRIGFGSNGVLTRTGIDASLITPVTSALPLSPKGMLLKLDDVVQDHVSMMGFRIFAEVIPYVDSTTDGQTHRTLGDIDVSAMWLINSDDPADWPTKDAYHVAKFYVTATTFWEFKFMHIMGVRPWTKDRRQKDTPVQFTALAAFKSENGTDTGYIKNPALAQKWPI</sequence>
<accession>A0A6H1ZN31</accession>
<name>A0A6H1ZN31_9ZZZZ</name>
<gene>
    <name evidence="1" type="ORF">TM448A01166_0003</name>
</gene>
<evidence type="ECO:0000313" key="1">
    <source>
        <dbReference type="EMBL" id="QJA48831.1"/>
    </source>
</evidence>
<proteinExistence type="predicted"/>
<dbReference type="AlphaFoldDB" id="A0A6H1ZN31"/>
<protein>
    <submittedName>
        <fullName evidence="1">Uncharacterized protein</fullName>
    </submittedName>
</protein>
<organism evidence="1">
    <name type="scientific">viral metagenome</name>
    <dbReference type="NCBI Taxonomy" id="1070528"/>
    <lineage>
        <taxon>unclassified sequences</taxon>
        <taxon>metagenomes</taxon>
        <taxon>organismal metagenomes</taxon>
    </lineage>
</organism>